<dbReference type="GO" id="GO:0012505">
    <property type="term" value="C:endomembrane system"/>
    <property type="evidence" value="ECO:0007669"/>
    <property type="project" value="TreeGrafter"/>
</dbReference>
<organism evidence="13 14">
    <name type="scientific">Hyphopichia burtonii NRRL Y-1933</name>
    <dbReference type="NCBI Taxonomy" id="984485"/>
    <lineage>
        <taxon>Eukaryota</taxon>
        <taxon>Fungi</taxon>
        <taxon>Dikarya</taxon>
        <taxon>Ascomycota</taxon>
        <taxon>Saccharomycotina</taxon>
        <taxon>Pichiomycetes</taxon>
        <taxon>Debaryomycetaceae</taxon>
        <taxon>Hyphopichia</taxon>
    </lineage>
</organism>
<keyword evidence="9 11" id="KW-0472">Membrane</keyword>
<evidence type="ECO:0000256" key="5">
    <source>
        <dbReference type="ARBA" id="ARBA00022723"/>
    </source>
</evidence>
<dbReference type="AlphaFoldDB" id="A0A1E4REG2"/>
<evidence type="ECO:0000313" key="13">
    <source>
        <dbReference type="EMBL" id="ODV65606.1"/>
    </source>
</evidence>
<dbReference type="PROSITE" id="PS50089">
    <property type="entry name" value="ZF_RING_2"/>
    <property type="match status" value="1"/>
</dbReference>
<dbReference type="RefSeq" id="XP_020074673.1">
    <property type="nucleotide sequence ID" value="XM_020219425.1"/>
</dbReference>
<evidence type="ECO:0000256" key="1">
    <source>
        <dbReference type="ARBA" id="ARBA00004127"/>
    </source>
</evidence>
<keyword evidence="8 11" id="KW-1133">Transmembrane helix</keyword>
<evidence type="ECO:0000256" key="2">
    <source>
        <dbReference type="ARBA" id="ARBA00004906"/>
    </source>
</evidence>
<dbReference type="PANTHER" id="PTHR22763">
    <property type="entry name" value="RING ZINC FINGER PROTEIN"/>
    <property type="match status" value="1"/>
</dbReference>
<dbReference type="Pfam" id="PF13639">
    <property type="entry name" value="zf-RING_2"/>
    <property type="match status" value="1"/>
</dbReference>
<comment type="subcellular location">
    <subcellularLocation>
        <location evidence="1">Endomembrane system</location>
        <topology evidence="1">Multi-pass membrane protein</topology>
    </subcellularLocation>
</comment>
<keyword evidence="3" id="KW-0808">Transferase</keyword>
<evidence type="ECO:0000256" key="4">
    <source>
        <dbReference type="ARBA" id="ARBA00022692"/>
    </source>
</evidence>
<dbReference type="Proteomes" id="UP000095085">
    <property type="component" value="Unassembled WGS sequence"/>
</dbReference>
<dbReference type="GeneID" id="30993975"/>
<dbReference type="GO" id="GO:0061630">
    <property type="term" value="F:ubiquitin protein ligase activity"/>
    <property type="evidence" value="ECO:0007669"/>
    <property type="project" value="TreeGrafter"/>
</dbReference>
<feature type="domain" description="RING-type" evidence="12">
    <location>
        <begin position="345"/>
        <end position="389"/>
    </location>
</feature>
<keyword evidence="7" id="KW-0862">Zinc</keyword>
<keyword evidence="6 10" id="KW-0863">Zinc-finger</keyword>
<dbReference type="InterPro" id="IPR013083">
    <property type="entry name" value="Znf_RING/FYVE/PHD"/>
</dbReference>
<dbReference type="SUPFAM" id="SSF57850">
    <property type="entry name" value="RING/U-box"/>
    <property type="match status" value="1"/>
</dbReference>
<evidence type="ECO:0000256" key="6">
    <source>
        <dbReference type="ARBA" id="ARBA00022771"/>
    </source>
</evidence>
<dbReference type="STRING" id="984485.A0A1E4REG2"/>
<dbReference type="InterPro" id="IPR057992">
    <property type="entry name" value="TPR_SYVN1_N"/>
</dbReference>
<dbReference type="InterPro" id="IPR050731">
    <property type="entry name" value="HRD1_E3_ubiq-ligases"/>
</dbReference>
<accession>A0A1E4REG2</accession>
<dbReference type="GO" id="GO:0043161">
    <property type="term" value="P:proteasome-mediated ubiquitin-dependent protein catabolic process"/>
    <property type="evidence" value="ECO:0007669"/>
    <property type="project" value="TreeGrafter"/>
</dbReference>
<keyword evidence="14" id="KW-1185">Reference proteome</keyword>
<dbReference type="InterPro" id="IPR001841">
    <property type="entry name" value="Znf_RING"/>
</dbReference>
<dbReference type="Gene3D" id="3.30.40.10">
    <property type="entry name" value="Zinc/RING finger domain, C3HC4 (zinc finger)"/>
    <property type="match status" value="1"/>
</dbReference>
<feature type="transmembrane region" description="Helical" evidence="11">
    <location>
        <begin position="98"/>
        <end position="114"/>
    </location>
</feature>
<reference evidence="14" key="1">
    <citation type="submission" date="2016-05" db="EMBL/GenBank/DDBJ databases">
        <title>Comparative genomics of biotechnologically important yeasts.</title>
        <authorList>
            <consortium name="DOE Joint Genome Institute"/>
            <person name="Riley R."/>
            <person name="Haridas S."/>
            <person name="Wolfe K.H."/>
            <person name="Lopes M.R."/>
            <person name="Hittinger C.T."/>
            <person name="Goker M."/>
            <person name="Salamov A."/>
            <person name="Wisecaver J."/>
            <person name="Long T.M."/>
            <person name="Aerts A.L."/>
            <person name="Barry K."/>
            <person name="Choi C."/>
            <person name="Clum A."/>
            <person name="Coughlan A.Y."/>
            <person name="Deshpande S."/>
            <person name="Douglass A.P."/>
            <person name="Hanson S.J."/>
            <person name="Klenk H.-P."/>
            <person name="Labutti K."/>
            <person name="Lapidus A."/>
            <person name="Lindquist E."/>
            <person name="Lipzen A."/>
            <person name="Meier-Kolthoff J.P."/>
            <person name="Ohm R.A."/>
            <person name="Otillar R.P."/>
            <person name="Pangilinan J."/>
            <person name="Peng Y."/>
            <person name="Rokas A."/>
            <person name="Rosa C.A."/>
            <person name="Scheuner C."/>
            <person name="Sibirny A.A."/>
            <person name="Slot J.C."/>
            <person name="Stielow J.B."/>
            <person name="Sun H."/>
            <person name="Kurtzman C.P."/>
            <person name="Blackwell M."/>
            <person name="Grigoriev I.V."/>
            <person name="Jeffries T.W."/>
        </authorList>
    </citation>
    <scope>NUCLEOTIDE SEQUENCE [LARGE SCALE GENOMIC DNA]</scope>
    <source>
        <strain evidence="14">NRRL Y-1933</strain>
    </source>
</reference>
<comment type="pathway">
    <text evidence="2">Protein modification; protein ubiquitination.</text>
</comment>
<dbReference type="GO" id="GO:0008270">
    <property type="term" value="F:zinc ion binding"/>
    <property type="evidence" value="ECO:0007669"/>
    <property type="project" value="UniProtKB-KW"/>
</dbReference>
<dbReference type="Pfam" id="PF25563">
    <property type="entry name" value="TPR_SYVN1_N"/>
    <property type="match status" value="1"/>
</dbReference>
<evidence type="ECO:0000256" key="9">
    <source>
        <dbReference type="ARBA" id="ARBA00023136"/>
    </source>
</evidence>
<keyword evidence="4 11" id="KW-0812">Transmembrane</keyword>
<feature type="transmembrane region" description="Helical" evidence="11">
    <location>
        <begin position="48"/>
        <end position="77"/>
    </location>
</feature>
<dbReference type="SMART" id="SM00184">
    <property type="entry name" value="RING"/>
    <property type="match status" value="1"/>
</dbReference>
<evidence type="ECO:0000256" key="3">
    <source>
        <dbReference type="ARBA" id="ARBA00022679"/>
    </source>
</evidence>
<gene>
    <name evidence="13" type="ORF">HYPBUDRAFT_13034</name>
</gene>
<feature type="transmembrane region" description="Helical" evidence="11">
    <location>
        <begin position="210"/>
        <end position="228"/>
    </location>
</feature>
<evidence type="ECO:0000256" key="7">
    <source>
        <dbReference type="ARBA" id="ARBA00022833"/>
    </source>
</evidence>
<evidence type="ECO:0000256" key="11">
    <source>
        <dbReference type="SAM" id="Phobius"/>
    </source>
</evidence>
<feature type="transmembrane region" description="Helical" evidence="11">
    <location>
        <begin position="134"/>
        <end position="156"/>
    </location>
</feature>
<sequence length="392" mass="46179">MVLEASARRKIRYSAISAFLGITAYTRLKLEETHILKTTPLLSSYVSGYFTSLSSIPIFNLKILNFILISLFITVKFMKWAIFGKLSSNEIKNLKEKVNYTLWEFFFGFIIFYHNNTRLVSNSDFIIQDELIKFGGLFLVVLLLKCFHYLSVYRAFSIFYINRTKPKILPFIRFATGLILLNLIDGLLAYRFYQEVMYNHLSSVTIENNILIAIFGFEILNLFPLILLTSIKYGLNCYEYWKFDGLIDRHQYNDLKILKWCDFKLKVNYICEFLVNLLRFSMTCTFSVIFLYLYTFPLHILPSSYLSLRVLILKTRCLVDLKKRQFKLQKLLVPPNDSLLNQNKCIVCFEEFSTDHGKDVRVLKNCNHLFHYGCLKNWIDYSSCCPICRKKI</sequence>
<dbReference type="EMBL" id="KV454544">
    <property type="protein sequence ID" value="ODV65606.1"/>
    <property type="molecule type" value="Genomic_DNA"/>
</dbReference>
<evidence type="ECO:0000313" key="14">
    <source>
        <dbReference type="Proteomes" id="UP000095085"/>
    </source>
</evidence>
<evidence type="ECO:0000256" key="8">
    <source>
        <dbReference type="ARBA" id="ARBA00022989"/>
    </source>
</evidence>
<name>A0A1E4REG2_9ASCO</name>
<feature type="transmembrane region" description="Helical" evidence="11">
    <location>
        <begin position="168"/>
        <end position="190"/>
    </location>
</feature>
<protein>
    <recommendedName>
        <fullName evidence="12">RING-type domain-containing protein</fullName>
    </recommendedName>
</protein>
<proteinExistence type="predicted"/>
<evidence type="ECO:0000256" key="10">
    <source>
        <dbReference type="PROSITE-ProRule" id="PRU00175"/>
    </source>
</evidence>
<dbReference type="OrthoDB" id="8062037at2759"/>
<keyword evidence="5" id="KW-0479">Metal-binding</keyword>
<evidence type="ECO:0000259" key="12">
    <source>
        <dbReference type="PROSITE" id="PS50089"/>
    </source>
</evidence>